<dbReference type="InterPro" id="IPR051687">
    <property type="entry name" value="Peroxisomal_Beta-Oxidation"/>
</dbReference>
<keyword evidence="2" id="KW-0560">Oxidoreductase</keyword>
<dbReference type="InterPro" id="IPR002347">
    <property type="entry name" value="SDR_fam"/>
</dbReference>
<dbReference type="PRINTS" id="PR00080">
    <property type="entry name" value="SDRFAMILY"/>
</dbReference>
<dbReference type="InterPro" id="IPR036291">
    <property type="entry name" value="NAD(P)-bd_dom_sf"/>
</dbReference>
<dbReference type="PANTHER" id="PTHR45024">
    <property type="entry name" value="DEHYDROGENASES, SHORT CHAIN"/>
    <property type="match status" value="1"/>
</dbReference>
<dbReference type="Gene3D" id="3.40.50.720">
    <property type="entry name" value="NAD(P)-binding Rossmann-like Domain"/>
    <property type="match status" value="1"/>
</dbReference>
<dbReference type="KEGG" id="phr:C6569_15240"/>
<dbReference type="GO" id="GO:0016491">
    <property type="term" value="F:oxidoreductase activity"/>
    <property type="evidence" value="ECO:0007669"/>
    <property type="project" value="UniProtKB-KW"/>
</dbReference>
<accession>A0A2S0NEC6</accession>
<name>A0A2S0NEC6_9HYPH</name>
<dbReference type="RefSeq" id="WP_106749642.1">
    <property type="nucleotide sequence ID" value="NZ_CP027668.1"/>
</dbReference>
<dbReference type="PRINTS" id="PR00081">
    <property type="entry name" value="GDHRDH"/>
</dbReference>
<dbReference type="Pfam" id="PF00106">
    <property type="entry name" value="adh_short"/>
    <property type="match status" value="1"/>
</dbReference>
<evidence type="ECO:0000256" key="2">
    <source>
        <dbReference type="ARBA" id="ARBA00023002"/>
    </source>
</evidence>
<comment type="similarity">
    <text evidence="1 3">Belongs to the short-chain dehydrogenases/reductases (SDR) family.</text>
</comment>
<dbReference type="EMBL" id="CP027668">
    <property type="protein sequence ID" value="AVO46301.1"/>
    <property type="molecule type" value="Genomic_DNA"/>
</dbReference>
<reference evidence="5 6" key="1">
    <citation type="submission" date="2018-03" db="EMBL/GenBank/DDBJ databases">
        <title>Genome sequencing of Phreatobacter sp.</title>
        <authorList>
            <person name="Kim S.-J."/>
            <person name="Heo J."/>
            <person name="Kwon S.-W."/>
        </authorList>
    </citation>
    <scope>NUCLEOTIDE SEQUENCE [LARGE SCALE GENOMIC DNA]</scope>
    <source>
        <strain evidence="5 6">S-12</strain>
    </source>
</reference>
<evidence type="ECO:0000259" key="4">
    <source>
        <dbReference type="SMART" id="SM00822"/>
    </source>
</evidence>
<dbReference type="SUPFAM" id="SSF51735">
    <property type="entry name" value="NAD(P)-binding Rossmann-fold domains"/>
    <property type="match status" value="1"/>
</dbReference>
<evidence type="ECO:0000313" key="6">
    <source>
        <dbReference type="Proteomes" id="UP000237889"/>
    </source>
</evidence>
<evidence type="ECO:0000313" key="5">
    <source>
        <dbReference type="EMBL" id="AVO46301.1"/>
    </source>
</evidence>
<gene>
    <name evidence="5" type="ORF">C6569_15240</name>
</gene>
<keyword evidence="6" id="KW-1185">Reference proteome</keyword>
<dbReference type="Proteomes" id="UP000237889">
    <property type="component" value="Chromosome"/>
</dbReference>
<dbReference type="PROSITE" id="PS00061">
    <property type="entry name" value="ADH_SHORT"/>
    <property type="match status" value="1"/>
</dbReference>
<dbReference type="FunFam" id="3.40.50.720:FF:000173">
    <property type="entry name" value="3-oxoacyl-[acyl-carrier protein] reductase"/>
    <property type="match status" value="1"/>
</dbReference>
<evidence type="ECO:0000256" key="3">
    <source>
        <dbReference type="RuleBase" id="RU000363"/>
    </source>
</evidence>
<dbReference type="OrthoDB" id="9804774at2"/>
<dbReference type="InterPro" id="IPR020904">
    <property type="entry name" value="Sc_DH/Rdtase_CS"/>
</dbReference>
<evidence type="ECO:0000256" key="1">
    <source>
        <dbReference type="ARBA" id="ARBA00006484"/>
    </source>
</evidence>
<dbReference type="PANTHER" id="PTHR45024:SF2">
    <property type="entry name" value="SCP2 DOMAIN-CONTAINING PROTEIN"/>
    <property type="match status" value="1"/>
</dbReference>
<dbReference type="SMART" id="SM00822">
    <property type="entry name" value="PKS_KR"/>
    <property type="match status" value="1"/>
</dbReference>
<sequence length="309" mass="32484">MTIRFDGRVAIVTGAGNGLGRSHALGLAARGAKVVIVDFGGARDGTGGSSEAAEKVVAEIKAAGGEAMAHGANVADFAQVQDMVKKTMDAWGRIDILINNAGILRDKTFTKMELADFEAVVDVHLMGTVNCTKAVWDIMRAQNYGRIVFTSSSSGLYGNFGQSNYGAAKAAMVGLMNVLHQEGAKNDIRVNTLAPTAATRMTEELMSPETLALLTPESITPGVLFLVSEKGPSRTILCAGAGAFARTIIYETDGIWLDEAERTPETVAARFEDISNPAGQKALQGAFEQTTKFAMKAAAGKGITLPPRG</sequence>
<proteinExistence type="inferred from homology"/>
<organism evidence="5 6">
    <name type="scientific">Phreatobacter cathodiphilus</name>
    <dbReference type="NCBI Taxonomy" id="1868589"/>
    <lineage>
        <taxon>Bacteria</taxon>
        <taxon>Pseudomonadati</taxon>
        <taxon>Pseudomonadota</taxon>
        <taxon>Alphaproteobacteria</taxon>
        <taxon>Hyphomicrobiales</taxon>
        <taxon>Phreatobacteraceae</taxon>
        <taxon>Phreatobacter</taxon>
    </lineage>
</organism>
<protein>
    <submittedName>
        <fullName evidence="5">3-oxoacyl-ACP reductase</fullName>
    </submittedName>
</protein>
<dbReference type="AlphaFoldDB" id="A0A2S0NEC6"/>
<dbReference type="InterPro" id="IPR057326">
    <property type="entry name" value="KR_dom"/>
</dbReference>
<feature type="domain" description="Ketoreductase" evidence="4">
    <location>
        <begin position="8"/>
        <end position="204"/>
    </location>
</feature>